<evidence type="ECO:0000259" key="5">
    <source>
        <dbReference type="Pfam" id="PF00296"/>
    </source>
</evidence>
<name>A0A934QNY7_9PSEU</name>
<evidence type="ECO:0000256" key="3">
    <source>
        <dbReference type="ARBA" id="ARBA00023002"/>
    </source>
</evidence>
<dbReference type="GO" id="GO:0008726">
    <property type="term" value="F:alkanesulfonate monooxygenase activity"/>
    <property type="evidence" value="ECO:0007669"/>
    <property type="project" value="TreeGrafter"/>
</dbReference>
<dbReference type="NCBIfam" id="TIGR03560">
    <property type="entry name" value="F420_Rv1855c"/>
    <property type="match status" value="1"/>
</dbReference>
<dbReference type="InterPro" id="IPR050172">
    <property type="entry name" value="SsuD_RutA_monooxygenase"/>
</dbReference>
<gene>
    <name evidence="6" type="ORF">JHE00_07220</name>
</gene>
<dbReference type="PANTHER" id="PTHR42847:SF8">
    <property type="entry name" value="CONSERVED PROTEIN"/>
    <property type="match status" value="1"/>
</dbReference>
<evidence type="ECO:0000256" key="4">
    <source>
        <dbReference type="ARBA" id="ARBA00023033"/>
    </source>
</evidence>
<dbReference type="InterPro" id="IPR019952">
    <property type="entry name" value="F420_OxRdatse_Rv1855c_pred"/>
</dbReference>
<evidence type="ECO:0000313" key="6">
    <source>
        <dbReference type="EMBL" id="MBK1784116.1"/>
    </source>
</evidence>
<dbReference type="Proteomes" id="UP000635245">
    <property type="component" value="Unassembled WGS sequence"/>
</dbReference>
<keyword evidence="3" id="KW-0560">Oxidoreductase</keyword>
<dbReference type="PANTHER" id="PTHR42847">
    <property type="entry name" value="ALKANESULFONATE MONOOXYGENASE"/>
    <property type="match status" value="1"/>
</dbReference>
<dbReference type="GO" id="GO:0046306">
    <property type="term" value="P:alkanesulfonate catabolic process"/>
    <property type="evidence" value="ECO:0007669"/>
    <property type="project" value="TreeGrafter"/>
</dbReference>
<dbReference type="RefSeq" id="WP_200316102.1">
    <property type="nucleotide sequence ID" value="NZ_JAENJH010000002.1"/>
</dbReference>
<sequence length="290" mass="31409">MRLGLQIPDFTWPNGPTKLGSELGELAHAADEAGFAYLAVMDHFFQIDGVGPSENDMLEAYTTLGYLAAHTSNAKLLTVVTGAFYRHPGLLAKSVTTLDVLSGGRAILGIGAGWNEEESRGLGFRFPPLKERFEQLEDNLRYCLDMWAPGDGPFEGTHVSAERLLNVPQALSSPHPPIMIGGGGEKKTLRLVARYAQLCNLFAGPELERKLKVLREHCEAEGRDYDDITKTSYLVLDAGKQGEKAGELIGQLRGLAAQGIDDVIGMVPGVPDPALIDVFRKEIIPAVAEL</sequence>
<evidence type="ECO:0000256" key="1">
    <source>
        <dbReference type="ARBA" id="ARBA00022630"/>
    </source>
</evidence>
<dbReference type="InterPro" id="IPR011251">
    <property type="entry name" value="Luciferase-like_dom"/>
</dbReference>
<protein>
    <submittedName>
        <fullName evidence="6">LLM class F420-dependent oxidoreductase</fullName>
    </submittedName>
</protein>
<dbReference type="SUPFAM" id="SSF51679">
    <property type="entry name" value="Bacterial luciferase-like"/>
    <property type="match status" value="1"/>
</dbReference>
<organism evidence="6 7">
    <name type="scientific">Prauserella cavernicola</name>
    <dbReference type="NCBI Taxonomy" id="2800127"/>
    <lineage>
        <taxon>Bacteria</taxon>
        <taxon>Bacillati</taxon>
        <taxon>Actinomycetota</taxon>
        <taxon>Actinomycetes</taxon>
        <taxon>Pseudonocardiales</taxon>
        <taxon>Pseudonocardiaceae</taxon>
        <taxon>Prauserella</taxon>
    </lineage>
</organism>
<accession>A0A934QNY7</accession>
<dbReference type="Gene3D" id="3.20.20.30">
    <property type="entry name" value="Luciferase-like domain"/>
    <property type="match status" value="1"/>
</dbReference>
<dbReference type="Pfam" id="PF00296">
    <property type="entry name" value="Bac_luciferase"/>
    <property type="match status" value="1"/>
</dbReference>
<proteinExistence type="predicted"/>
<evidence type="ECO:0000256" key="2">
    <source>
        <dbReference type="ARBA" id="ARBA00022643"/>
    </source>
</evidence>
<evidence type="ECO:0000313" key="7">
    <source>
        <dbReference type="Proteomes" id="UP000635245"/>
    </source>
</evidence>
<dbReference type="AlphaFoldDB" id="A0A934QNY7"/>
<dbReference type="InterPro" id="IPR036661">
    <property type="entry name" value="Luciferase-like_sf"/>
</dbReference>
<dbReference type="EMBL" id="JAENJH010000002">
    <property type="protein sequence ID" value="MBK1784116.1"/>
    <property type="molecule type" value="Genomic_DNA"/>
</dbReference>
<reference evidence="6" key="1">
    <citation type="submission" date="2020-12" db="EMBL/GenBank/DDBJ databases">
        <title>Prauserella sp. ASG 168, a novel actinomycete isolated from cave rock.</title>
        <authorList>
            <person name="Suriyachadkun C."/>
        </authorList>
    </citation>
    <scope>NUCLEOTIDE SEQUENCE</scope>
    <source>
        <strain evidence="6">ASG 168</strain>
    </source>
</reference>
<comment type="caution">
    <text evidence="6">The sequence shown here is derived from an EMBL/GenBank/DDBJ whole genome shotgun (WGS) entry which is preliminary data.</text>
</comment>
<keyword evidence="7" id="KW-1185">Reference proteome</keyword>
<keyword evidence="4" id="KW-0503">Monooxygenase</keyword>
<keyword evidence="2" id="KW-0288">FMN</keyword>
<feature type="domain" description="Luciferase-like" evidence="5">
    <location>
        <begin position="2"/>
        <end position="248"/>
    </location>
</feature>
<keyword evidence="1" id="KW-0285">Flavoprotein</keyword>